<evidence type="ECO:0000313" key="2">
    <source>
        <dbReference type="Proteomes" id="UP000295706"/>
    </source>
</evidence>
<dbReference type="Proteomes" id="UP000295706">
    <property type="component" value="Unassembled WGS sequence"/>
</dbReference>
<accession>A0A4R4KD73</accession>
<proteinExistence type="predicted"/>
<protein>
    <submittedName>
        <fullName evidence="1">DUF4249 domain-containing protein</fullName>
    </submittedName>
</protein>
<name>A0A4R4KD73_9BACT</name>
<dbReference type="RefSeq" id="WP_132116586.1">
    <property type="nucleotide sequence ID" value="NZ_SMJU01000005.1"/>
</dbReference>
<dbReference type="Pfam" id="PF14054">
    <property type="entry name" value="DUF4249"/>
    <property type="match status" value="1"/>
</dbReference>
<dbReference type="PROSITE" id="PS51257">
    <property type="entry name" value="PROKAR_LIPOPROTEIN"/>
    <property type="match status" value="1"/>
</dbReference>
<dbReference type="OrthoDB" id="922982at2"/>
<organism evidence="1 2">
    <name type="scientific">Arundinibacter roseus</name>
    <dbReference type="NCBI Taxonomy" id="2070510"/>
    <lineage>
        <taxon>Bacteria</taxon>
        <taxon>Pseudomonadati</taxon>
        <taxon>Bacteroidota</taxon>
        <taxon>Cytophagia</taxon>
        <taxon>Cytophagales</taxon>
        <taxon>Spirosomataceae</taxon>
        <taxon>Arundinibacter</taxon>
    </lineage>
</organism>
<keyword evidence="2" id="KW-1185">Reference proteome</keyword>
<comment type="caution">
    <text evidence="1">The sequence shown here is derived from an EMBL/GenBank/DDBJ whole genome shotgun (WGS) entry which is preliminary data.</text>
</comment>
<reference evidence="1 2" key="1">
    <citation type="submission" date="2019-02" db="EMBL/GenBank/DDBJ databases">
        <title>Arundinibacter roseus gen. nov., sp. nov., a new member of the family Cytophagaceae.</title>
        <authorList>
            <person name="Szuroczki S."/>
            <person name="Khayer B."/>
            <person name="Sproer C."/>
            <person name="Toumi M."/>
            <person name="Szabo A."/>
            <person name="Felfoldi T."/>
            <person name="Schumann P."/>
            <person name="Toth E."/>
        </authorList>
    </citation>
    <scope>NUCLEOTIDE SEQUENCE [LARGE SCALE GENOMIC DNA]</scope>
    <source>
        <strain evidence="1 2">DMA-k-7a</strain>
    </source>
</reference>
<dbReference type="EMBL" id="SMJU01000005">
    <property type="protein sequence ID" value="TDB65827.1"/>
    <property type="molecule type" value="Genomic_DNA"/>
</dbReference>
<dbReference type="InterPro" id="IPR025345">
    <property type="entry name" value="DUF4249"/>
</dbReference>
<gene>
    <name evidence="1" type="ORF">EZE20_08650</name>
</gene>
<dbReference type="AlphaFoldDB" id="A0A4R4KD73"/>
<sequence>MKPTISRLLLVLSLPLGILMSCIEQIKVPVRTEAPILVVDGGITNLPEPYQVRITQTGTFNLPSEAYEKLAVRNAQVLIEEVESGRMVSLFPVETEPGLYRTADPDFVGKIGNSYLIHITTQDNKSFQSVPERMLAAPPIKSLTARFSDQRAIVNDTPFGYEIFLETDDPAEQENYYRWTAFGYIRRESAGVLTFGGNLWYKFCWTPVFDNSITISSDAFTNGAPIREQQVYRSPIYTVGKHFIEVRQHALSREAYQYWRRFNDQRERIGTIFDPLPSPIIGNIFNAENPQERALGYFSATGISTKRLIVPGDTLSTPLLNIETSRFIAPGDCRRAFFQGSEERPVGWE</sequence>
<evidence type="ECO:0000313" key="1">
    <source>
        <dbReference type="EMBL" id="TDB65827.1"/>
    </source>
</evidence>